<gene>
    <name evidence="2" type="ORF">ACFFX0_17600</name>
</gene>
<evidence type="ECO:0000313" key="2">
    <source>
        <dbReference type="EMBL" id="MFB9072916.1"/>
    </source>
</evidence>
<accession>A0ABV5G1V4</accession>
<name>A0ABV5G1V4_9MICC</name>
<keyword evidence="3" id="KW-1185">Reference proteome</keyword>
<reference evidence="2 3" key="1">
    <citation type="submission" date="2024-09" db="EMBL/GenBank/DDBJ databases">
        <authorList>
            <person name="Sun Q."/>
            <person name="Mori K."/>
        </authorList>
    </citation>
    <scope>NUCLEOTIDE SEQUENCE [LARGE SCALE GENOMIC DNA]</scope>
    <source>
        <strain evidence="2 3">CCM 7609</strain>
    </source>
</reference>
<feature type="compositionally biased region" description="Polar residues" evidence="1">
    <location>
        <begin position="28"/>
        <end position="44"/>
    </location>
</feature>
<comment type="caution">
    <text evidence="2">The sequence shown here is derived from an EMBL/GenBank/DDBJ whole genome shotgun (WGS) entry which is preliminary data.</text>
</comment>
<evidence type="ECO:0000256" key="1">
    <source>
        <dbReference type="SAM" id="MobiDB-lite"/>
    </source>
</evidence>
<dbReference type="EMBL" id="JBHMFI010000001">
    <property type="protein sequence ID" value="MFB9072916.1"/>
    <property type="molecule type" value="Genomic_DNA"/>
</dbReference>
<sequence>MGGPRPGRSSCRAAWSPAVIVPAGMRHWTSTPERSWSPLRTPQSPRRLPGSANHRTPQQEQPAWKHRTCTATWIMCS</sequence>
<organism evidence="2 3">
    <name type="scientific">Citricoccus parietis</name>
    <dbReference type="NCBI Taxonomy" id="592307"/>
    <lineage>
        <taxon>Bacteria</taxon>
        <taxon>Bacillati</taxon>
        <taxon>Actinomycetota</taxon>
        <taxon>Actinomycetes</taxon>
        <taxon>Micrococcales</taxon>
        <taxon>Micrococcaceae</taxon>
        <taxon>Citricoccus</taxon>
    </lineage>
</organism>
<feature type="region of interest" description="Disordered" evidence="1">
    <location>
        <begin position="26"/>
        <end position="66"/>
    </location>
</feature>
<protein>
    <submittedName>
        <fullName evidence="2">Uncharacterized protein</fullName>
    </submittedName>
</protein>
<dbReference type="Proteomes" id="UP001589575">
    <property type="component" value="Unassembled WGS sequence"/>
</dbReference>
<proteinExistence type="predicted"/>
<evidence type="ECO:0000313" key="3">
    <source>
        <dbReference type="Proteomes" id="UP001589575"/>
    </source>
</evidence>